<proteinExistence type="predicted"/>
<dbReference type="EMBL" id="CP060244">
    <property type="protein sequence ID" value="QNT77291.1"/>
    <property type="molecule type" value="Genomic_DNA"/>
</dbReference>
<accession>A0A7H1NND1</accession>
<evidence type="ECO:0000313" key="4">
    <source>
        <dbReference type="EMBL" id="QNT77291.1"/>
    </source>
</evidence>
<keyword evidence="1" id="KW-0040">ANK repeat</keyword>
<reference evidence="4 5" key="1">
    <citation type="submission" date="2020-08" db="EMBL/GenBank/DDBJ databases">
        <title>Complete genome sequence of Entomobacter blattae G55GP.</title>
        <authorList>
            <person name="Poehlein A."/>
            <person name="Guzman J."/>
            <person name="Daniel R."/>
            <person name="Vilcinskas A."/>
        </authorList>
    </citation>
    <scope>NUCLEOTIDE SEQUENCE [LARGE SCALE GENOMIC DNA]</scope>
    <source>
        <strain evidence="4 5">G55GP</strain>
    </source>
</reference>
<evidence type="ECO:0008006" key="6">
    <source>
        <dbReference type="Google" id="ProtNLM"/>
    </source>
</evidence>
<dbReference type="Gene3D" id="1.25.40.20">
    <property type="entry name" value="Ankyrin repeat-containing domain"/>
    <property type="match status" value="1"/>
</dbReference>
<dbReference type="SUPFAM" id="SSF48403">
    <property type="entry name" value="Ankyrin repeat"/>
    <property type="match status" value="1"/>
</dbReference>
<feature type="chain" id="PRO_5029010820" description="Ankyrin repeat domain-containing protein" evidence="3">
    <location>
        <begin position="29"/>
        <end position="186"/>
    </location>
</feature>
<evidence type="ECO:0000256" key="1">
    <source>
        <dbReference type="PROSITE-ProRule" id="PRU00023"/>
    </source>
</evidence>
<dbReference type="AlphaFoldDB" id="A0A7H1NND1"/>
<dbReference type="InterPro" id="IPR036770">
    <property type="entry name" value="Ankyrin_rpt-contain_sf"/>
</dbReference>
<feature type="region of interest" description="Disordered" evidence="2">
    <location>
        <begin position="122"/>
        <end position="179"/>
    </location>
</feature>
<evidence type="ECO:0000256" key="2">
    <source>
        <dbReference type="SAM" id="MobiDB-lite"/>
    </source>
</evidence>
<feature type="region of interest" description="Disordered" evidence="2">
    <location>
        <begin position="32"/>
        <end position="58"/>
    </location>
</feature>
<feature type="repeat" description="ANK" evidence="1">
    <location>
        <begin position="55"/>
        <end position="87"/>
    </location>
</feature>
<evidence type="ECO:0000313" key="5">
    <source>
        <dbReference type="Proteomes" id="UP000516349"/>
    </source>
</evidence>
<dbReference type="PROSITE" id="PS50088">
    <property type="entry name" value="ANK_REPEAT"/>
    <property type="match status" value="1"/>
</dbReference>
<gene>
    <name evidence="4" type="ORF">JGUZn3_00240</name>
</gene>
<dbReference type="Proteomes" id="UP000516349">
    <property type="component" value="Chromosome"/>
</dbReference>
<keyword evidence="3" id="KW-0732">Signal</keyword>
<dbReference type="KEGG" id="ebla:JGUZn3_00240"/>
<organism evidence="4 5">
    <name type="scientific">Entomobacter blattae</name>
    <dbReference type="NCBI Taxonomy" id="2762277"/>
    <lineage>
        <taxon>Bacteria</taxon>
        <taxon>Pseudomonadati</taxon>
        <taxon>Pseudomonadota</taxon>
        <taxon>Alphaproteobacteria</taxon>
        <taxon>Acetobacterales</taxon>
        <taxon>Acetobacteraceae</taxon>
        <taxon>Entomobacter</taxon>
    </lineage>
</organism>
<dbReference type="InterPro" id="IPR002110">
    <property type="entry name" value="Ankyrin_rpt"/>
</dbReference>
<name>A0A7H1NND1_9PROT</name>
<keyword evidence="5" id="KW-1185">Reference proteome</keyword>
<sequence length="186" mass="19943">MQYGIQTKRHIVYGFSLFCLFLPSIALAQAPGQMPSHADSPNNASKKDFSEQDTDPTTSLFDAINKGNANAAKEALNRGADINARNILDQTPMDMAIDLNRFDIAFLFLALRTYGGEGDNSRITTANLSEPGNAHASSSRRSSHKKTMIQTTVGSGESKAHHSASGPYSPNDGHAQPNVGFLGFGN</sequence>
<protein>
    <recommendedName>
        <fullName evidence="6">Ankyrin repeat domain-containing protein</fullName>
    </recommendedName>
</protein>
<feature type="signal peptide" evidence="3">
    <location>
        <begin position="1"/>
        <end position="28"/>
    </location>
</feature>
<evidence type="ECO:0000256" key="3">
    <source>
        <dbReference type="SAM" id="SignalP"/>
    </source>
</evidence>